<reference evidence="2" key="1">
    <citation type="journal article" date="2020" name="mSystems">
        <title>Genome- and Community-Level Interaction Insights into Carbon Utilization and Element Cycling Functions of Hydrothermarchaeota in Hydrothermal Sediment.</title>
        <authorList>
            <person name="Zhou Z."/>
            <person name="Liu Y."/>
            <person name="Xu W."/>
            <person name="Pan J."/>
            <person name="Luo Z.H."/>
            <person name="Li M."/>
        </authorList>
    </citation>
    <scope>NUCLEOTIDE SEQUENCE [LARGE SCALE GENOMIC DNA]</scope>
    <source>
        <strain evidence="2">SpSt-524</strain>
    </source>
</reference>
<evidence type="ECO:0000256" key="1">
    <source>
        <dbReference type="SAM" id="SignalP"/>
    </source>
</evidence>
<protein>
    <recommendedName>
        <fullName evidence="3">Secreted protein</fullName>
    </recommendedName>
</protein>
<feature type="signal peptide" evidence="1">
    <location>
        <begin position="1"/>
        <end position="16"/>
    </location>
</feature>
<comment type="caution">
    <text evidence="2">The sequence shown here is derived from an EMBL/GenBank/DDBJ whole genome shotgun (WGS) entry which is preliminary data.</text>
</comment>
<keyword evidence="1" id="KW-0732">Signal</keyword>
<dbReference type="AlphaFoldDB" id="A0A7C3DTH3"/>
<evidence type="ECO:0008006" key="3">
    <source>
        <dbReference type="Google" id="ProtNLM"/>
    </source>
</evidence>
<evidence type="ECO:0000313" key="2">
    <source>
        <dbReference type="EMBL" id="HFG20293.1"/>
    </source>
</evidence>
<dbReference type="RefSeq" id="WP_409657329.1">
    <property type="nucleotide sequence ID" value="NZ_JBKBUW010000042.1"/>
</dbReference>
<feature type="chain" id="PRO_5027738663" description="Secreted protein" evidence="1">
    <location>
        <begin position="17"/>
        <end position="147"/>
    </location>
</feature>
<organism evidence="2">
    <name type="scientific">Meiothermus ruber</name>
    <dbReference type="NCBI Taxonomy" id="277"/>
    <lineage>
        <taxon>Bacteria</taxon>
        <taxon>Thermotogati</taxon>
        <taxon>Deinococcota</taxon>
        <taxon>Deinococci</taxon>
        <taxon>Thermales</taxon>
        <taxon>Thermaceae</taxon>
        <taxon>Meiothermus</taxon>
    </lineage>
</organism>
<accession>A0A7C3DTH3</accession>
<name>A0A7C3DTH3_MEIRU</name>
<proteinExistence type="predicted"/>
<sequence>MSRWIFWLCLLGLALAQPQWTTYCNARFGFCLQRPAFMTPEPPPQNGDGQAFRRGAARLVVSGALDAYVFTLEEQFQQAQQNLRVSYKVLKPTYYAVSGLRGNRVVYEYKRLENGVFYTLYLEYPTAEKNTYDPLIKPMLDSFRIRR</sequence>
<gene>
    <name evidence="2" type="ORF">ENS82_06150</name>
</gene>
<dbReference type="EMBL" id="DSWI01000012">
    <property type="protein sequence ID" value="HFG20293.1"/>
    <property type="molecule type" value="Genomic_DNA"/>
</dbReference>